<proteinExistence type="predicted"/>
<keyword evidence="2" id="KW-1185">Reference proteome</keyword>
<dbReference type="EMBL" id="OR475274">
    <property type="protein sequence ID" value="WNM67284.1"/>
    <property type="molecule type" value="Genomic_DNA"/>
</dbReference>
<reference evidence="1 2" key="1">
    <citation type="submission" date="2023-08" db="EMBL/GenBank/DDBJ databases">
        <authorList>
            <person name="Beyer A.R."/>
            <person name="Brown C."/>
            <person name="Garland D.S."/>
            <person name="Funderburk A."/>
            <person name="Uzochukwu B."/>
            <person name="Ko C."/>
            <person name="Russell D.A."/>
            <person name="Jacobs-Sera D."/>
            <person name="Hatfull G.F."/>
        </authorList>
    </citation>
    <scope>NUCLEOTIDE SEQUENCE [LARGE SCALE GENOMIC DNA]</scope>
</reference>
<evidence type="ECO:0000313" key="1">
    <source>
        <dbReference type="EMBL" id="WNM67284.1"/>
    </source>
</evidence>
<sequence>MRNYGKIKLSAQSDPDWRALSHHAQWLYWALVGSEKLSACGMLEWRPKQFAALSPTVNVELVEVALDELRAMKFVVLDEETDELLLRSFVRNDDVVQNRNMMVAVIKAWRMITSLTLRGVVVHELIRLQHEQPQFPCWEHQEIREAIRRTEPIDVRDVDMPKVLAASGWHDDGGVL</sequence>
<gene>
    <name evidence="1" type="primary">41</name>
    <name evidence="1" type="ORF">SEA_WYBORN_41</name>
</gene>
<protein>
    <submittedName>
        <fullName evidence="1">RepA-like replication initiator</fullName>
    </submittedName>
</protein>
<accession>A0AA96K548</accession>
<organism evidence="1 2">
    <name type="scientific">Arthrobacter phage Wyborn</name>
    <dbReference type="NCBI Taxonomy" id="3059067"/>
    <lineage>
        <taxon>Viruses</taxon>
        <taxon>Duplodnaviria</taxon>
        <taxon>Heunggongvirae</taxon>
        <taxon>Uroviricota</taxon>
        <taxon>Caudoviricetes</taxon>
        <taxon>Berryhillviridae</taxon>
        <taxon>Sicariusvirus</taxon>
        <taxon>Sicariusvirus wyborn</taxon>
    </lineage>
</organism>
<dbReference type="Proteomes" id="UP001303667">
    <property type="component" value="Segment"/>
</dbReference>
<evidence type="ECO:0000313" key="2">
    <source>
        <dbReference type="Proteomes" id="UP001303667"/>
    </source>
</evidence>
<name>A0AA96K548_9CAUD</name>